<dbReference type="InterPro" id="IPR036640">
    <property type="entry name" value="ABC1_TM_sf"/>
</dbReference>
<organism evidence="4 5">
    <name type="scientific">Solanum bulbocastanum</name>
    <name type="common">Wild potato</name>
    <dbReference type="NCBI Taxonomy" id="147425"/>
    <lineage>
        <taxon>Eukaryota</taxon>
        <taxon>Viridiplantae</taxon>
        <taxon>Streptophyta</taxon>
        <taxon>Embryophyta</taxon>
        <taxon>Tracheophyta</taxon>
        <taxon>Spermatophyta</taxon>
        <taxon>Magnoliopsida</taxon>
        <taxon>eudicotyledons</taxon>
        <taxon>Gunneridae</taxon>
        <taxon>Pentapetalae</taxon>
        <taxon>asterids</taxon>
        <taxon>lamiids</taxon>
        <taxon>Solanales</taxon>
        <taxon>Solanaceae</taxon>
        <taxon>Solanoideae</taxon>
        <taxon>Solaneae</taxon>
        <taxon>Solanum</taxon>
    </lineage>
</organism>
<keyword evidence="2" id="KW-1133">Transmembrane helix</keyword>
<evidence type="ECO:0000313" key="5">
    <source>
        <dbReference type="Proteomes" id="UP001371456"/>
    </source>
</evidence>
<protein>
    <submittedName>
        <fullName evidence="4">Uncharacterized protein</fullName>
    </submittedName>
</protein>
<dbReference type="AlphaFoldDB" id="A0AAN8SVX8"/>
<keyword evidence="3" id="KW-0472">Membrane</keyword>
<evidence type="ECO:0000256" key="3">
    <source>
        <dbReference type="ARBA" id="ARBA00023136"/>
    </source>
</evidence>
<keyword evidence="1" id="KW-0812">Transmembrane</keyword>
<evidence type="ECO:0000256" key="1">
    <source>
        <dbReference type="ARBA" id="ARBA00022692"/>
    </source>
</evidence>
<dbReference type="Gene3D" id="1.20.1560.10">
    <property type="entry name" value="ABC transporter type 1, transmembrane domain"/>
    <property type="match status" value="1"/>
</dbReference>
<dbReference type="GO" id="GO:0005524">
    <property type="term" value="F:ATP binding"/>
    <property type="evidence" value="ECO:0007669"/>
    <property type="project" value="InterPro"/>
</dbReference>
<comment type="caution">
    <text evidence="4">The sequence shown here is derived from an EMBL/GenBank/DDBJ whole genome shotgun (WGS) entry which is preliminary data.</text>
</comment>
<sequence length="98" mass="10614">MYPFSPAFSRSTPLSVPYSVQYEESYDNHFTKEAHPAPSQLHLVQTNAPEWGRALLGCIGTIGSGAVQPINAYCVGAVIFVLINPPSNPMRGSIISYS</sequence>
<reference evidence="4 5" key="1">
    <citation type="submission" date="2024-02" db="EMBL/GenBank/DDBJ databases">
        <title>de novo genome assembly of Solanum bulbocastanum strain 11H21.</title>
        <authorList>
            <person name="Hosaka A.J."/>
        </authorList>
    </citation>
    <scope>NUCLEOTIDE SEQUENCE [LARGE SCALE GENOMIC DNA]</scope>
    <source>
        <tissue evidence="4">Young leaves</tissue>
    </source>
</reference>
<dbReference type="GO" id="GO:0016020">
    <property type="term" value="C:membrane"/>
    <property type="evidence" value="ECO:0007669"/>
    <property type="project" value="InterPro"/>
</dbReference>
<evidence type="ECO:0000256" key="2">
    <source>
        <dbReference type="ARBA" id="ARBA00022989"/>
    </source>
</evidence>
<dbReference type="EMBL" id="JBANQN010000011">
    <property type="protein sequence ID" value="KAK6776384.1"/>
    <property type="molecule type" value="Genomic_DNA"/>
</dbReference>
<evidence type="ECO:0000313" key="4">
    <source>
        <dbReference type="EMBL" id="KAK6776384.1"/>
    </source>
</evidence>
<dbReference type="Proteomes" id="UP001371456">
    <property type="component" value="Unassembled WGS sequence"/>
</dbReference>
<keyword evidence="5" id="KW-1185">Reference proteome</keyword>
<gene>
    <name evidence="4" type="ORF">RDI58_027385</name>
</gene>
<proteinExistence type="predicted"/>
<accession>A0AAN8SVX8</accession>
<name>A0AAN8SVX8_SOLBU</name>